<dbReference type="InterPro" id="IPR029016">
    <property type="entry name" value="GAF-like_dom_sf"/>
</dbReference>
<dbReference type="PANTHER" id="PTHR43547:SF2">
    <property type="entry name" value="HYBRID SIGNAL TRANSDUCTION HISTIDINE KINASE C"/>
    <property type="match status" value="1"/>
</dbReference>
<evidence type="ECO:0000256" key="3">
    <source>
        <dbReference type="ARBA" id="ARBA00022553"/>
    </source>
</evidence>
<feature type="domain" description="Histidine kinase" evidence="8">
    <location>
        <begin position="652"/>
        <end position="867"/>
    </location>
</feature>
<evidence type="ECO:0000256" key="7">
    <source>
        <dbReference type="SAM" id="Coils"/>
    </source>
</evidence>
<dbReference type="PROSITE" id="PS50113">
    <property type="entry name" value="PAC"/>
    <property type="match status" value="2"/>
</dbReference>
<dbReference type="Pfam" id="PF00512">
    <property type="entry name" value="HisKA"/>
    <property type="match status" value="1"/>
</dbReference>
<dbReference type="SMART" id="SM00387">
    <property type="entry name" value="HATPase_c"/>
    <property type="match status" value="1"/>
</dbReference>
<dbReference type="CDD" id="cd00075">
    <property type="entry name" value="HATPase"/>
    <property type="match status" value="1"/>
</dbReference>
<dbReference type="SUPFAM" id="SSF55785">
    <property type="entry name" value="PYP-like sensor domain (PAS domain)"/>
    <property type="match status" value="2"/>
</dbReference>
<dbReference type="Gene3D" id="2.10.70.100">
    <property type="match status" value="1"/>
</dbReference>
<dbReference type="InterPro" id="IPR003018">
    <property type="entry name" value="GAF"/>
</dbReference>
<keyword evidence="3 6" id="KW-0597">Phosphoprotein</keyword>
<evidence type="ECO:0000313" key="11">
    <source>
        <dbReference type="EMBL" id="GGZ69847.1"/>
    </source>
</evidence>
<dbReference type="PROSITE" id="PS50110">
    <property type="entry name" value="RESPONSE_REGULATORY"/>
    <property type="match status" value="1"/>
</dbReference>
<dbReference type="PANTHER" id="PTHR43547">
    <property type="entry name" value="TWO-COMPONENT HISTIDINE KINASE"/>
    <property type="match status" value="1"/>
</dbReference>
<dbReference type="SMART" id="SM00388">
    <property type="entry name" value="HisKA"/>
    <property type="match status" value="1"/>
</dbReference>
<keyword evidence="5" id="KW-0418">Kinase</keyword>
<keyword evidence="4" id="KW-0808">Transferase</keyword>
<dbReference type="EC" id="2.7.13.3" evidence="2"/>
<evidence type="ECO:0000259" key="9">
    <source>
        <dbReference type="PROSITE" id="PS50110"/>
    </source>
</evidence>
<dbReference type="Pfam" id="PF08447">
    <property type="entry name" value="PAS_3"/>
    <property type="match status" value="1"/>
</dbReference>
<gene>
    <name evidence="11" type="ORF">GCM10008101_25100</name>
</gene>
<keyword evidence="12" id="KW-1185">Reference proteome</keyword>
<dbReference type="Gene3D" id="1.10.287.130">
    <property type="match status" value="1"/>
</dbReference>
<dbReference type="EMBL" id="BMXY01000004">
    <property type="protein sequence ID" value="GGZ69847.1"/>
    <property type="molecule type" value="Genomic_DNA"/>
</dbReference>
<dbReference type="InterPro" id="IPR003661">
    <property type="entry name" value="HisK_dim/P_dom"/>
</dbReference>
<feature type="domain" description="PAC" evidence="10">
    <location>
        <begin position="416"/>
        <end position="468"/>
    </location>
</feature>
<dbReference type="SUPFAM" id="SSF55874">
    <property type="entry name" value="ATPase domain of HSP90 chaperone/DNA topoisomerase II/histidine kinase"/>
    <property type="match status" value="1"/>
</dbReference>
<proteinExistence type="predicted"/>
<name>A0ABQ3CA56_9GAMM</name>
<dbReference type="NCBIfam" id="TIGR00229">
    <property type="entry name" value="sensory_box"/>
    <property type="match status" value="1"/>
</dbReference>
<reference evidence="12" key="1">
    <citation type="journal article" date="2019" name="Int. J. Syst. Evol. Microbiol.">
        <title>The Global Catalogue of Microorganisms (GCM) 10K type strain sequencing project: providing services to taxonomists for standard genome sequencing and annotation.</title>
        <authorList>
            <consortium name="The Broad Institute Genomics Platform"/>
            <consortium name="The Broad Institute Genome Sequencing Center for Infectious Disease"/>
            <person name="Wu L."/>
            <person name="Ma J."/>
        </authorList>
    </citation>
    <scope>NUCLEOTIDE SEQUENCE [LARGE SCALE GENOMIC DNA]</scope>
    <source>
        <strain evidence="12">KCTC 22558</strain>
    </source>
</reference>
<dbReference type="InterPro" id="IPR004358">
    <property type="entry name" value="Sig_transdc_His_kin-like_C"/>
</dbReference>
<dbReference type="Proteomes" id="UP000643403">
    <property type="component" value="Unassembled WGS sequence"/>
</dbReference>
<comment type="caution">
    <text evidence="11">The sequence shown here is derived from an EMBL/GenBank/DDBJ whole genome shotgun (WGS) entry which is preliminary data.</text>
</comment>
<dbReference type="InterPro" id="IPR036097">
    <property type="entry name" value="HisK_dim/P_sf"/>
</dbReference>
<feature type="domain" description="PAC" evidence="10">
    <location>
        <begin position="286"/>
        <end position="343"/>
    </location>
</feature>
<dbReference type="InterPro" id="IPR000700">
    <property type="entry name" value="PAS-assoc_C"/>
</dbReference>
<dbReference type="CDD" id="cd17580">
    <property type="entry name" value="REC_2_DhkD-like"/>
    <property type="match status" value="1"/>
</dbReference>
<dbReference type="CDD" id="cd00130">
    <property type="entry name" value="PAS"/>
    <property type="match status" value="1"/>
</dbReference>
<dbReference type="InterPro" id="IPR035965">
    <property type="entry name" value="PAS-like_dom_sf"/>
</dbReference>
<feature type="domain" description="Response regulatory" evidence="9">
    <location>
        <begin position="888"/>
        <end position="1002"/>
    </location>
</feature>
<dbReference type="SMART" id="SM00086">
    <property type="entry name" value="PAC"/>
    <property type="match status" value="2"/>
</dbReference>
<dbReference type="InterPro" id="IPR005467">
    <property type="entry name" value="His_kinase_dom"/>
</dbReference>
<dbReference type="Pfam" id="PF02518">
    <property type="entry name" value="HATPase_c"/>
    <property type="match status" value="1"/>
</dbReference>
<dbReference type="InterPro" id="IPR001789">
    <property type="entry name" value="Sig_transdc_resp-reg_receiver"/>
</dbReference>
<dbReference type="SUPFAM" id="SSF52172">
    <property type="entry name" value="CheY-like"/>
    <property type="match status" value="1"/>
</dbReference>
<evidence type="ECO:0000256" key="2">
    <source>
        <dbReference type="ARBA" id="ARBA00012438"/>
    </source>
</evidence>
<dbReference type="Pfam" id="PF00072">
    <property type="entry name" value="Response_reg"/>
    <property type="match status" value="1"/>
</dbReference>
<feature type="modified residue" description="4-aspartylphosphate" evidence="6">
    <location>
        <position position="937"/>
    </location>
</feature>
<dbReference type="Gene3D" id="3.30.565.10">
    <property type="entry name" value="Histidine kinase-like ATPase, C-terminal domain"/>
    <property type="match status" value="1"/>
</dbReference>
<dbReference type="Gene3D" id="3.30.450.20">
    <property type="entry name" value="PAS domain"/>
    <property type="match status" value="2"/>
</dbReference>
<feature type="coiled-coil region" evidence="7">
    <location>
        <begin position="191"/>
        <end position="218"/>
    </location>
</feature>
<evidence type="ECO:0000259" key="10">
    <source>
        <dbReference type="PROSITE" id="PS50113"/>
    </source>
</evidence>
<dbReference type="SUPFAM" id="SSF55781">
    <property type="entry name" value="GAF domain-like"/>
    <property type="match status" value="2"/>
</dbReference>
<dbReference type="SMART" id="SM00065">
    <property type="entry name" value="GAF"/>
    <property type="match status" value="2"/>
</dbReference>
<dbReference type="PRINTS" id="PR00344">
    <property type="entry name" value="BCTRLSENSOR"/>
</dbReference>
<dbReference type="Gene3D" id="3.30.450.40">
    <property type="match status" value="2"/>
</dbReference>
<dbReference type="SUPFAM" id="SSF47384">
    <property type="entry name" value="Homodimeric domain of signal transducing histidine kinase"/>
    <property type="match status" value="1"/>
</dbReference>
<dbReference type="Gene3D" id="3.40.50.2300">
    <property type="match status" value="1"/>
</dbReference>
<dbReference type="InterPro" id="IPR001610">
    <property type="entry name" value="PAC"/>
</dbReference>
<evidence type="ECO:0000313" key="12">
    <source>
        <dbReference type="Proteomes" id="UP000643403"/>
    </source>
</evidence>
<evidence type="ECO:0000256" key="5">
    <source>
        <dbReference type="ARBA" id="ARBA00022777"/>
    </source>
</evidence>
<sequence>MPSDSPDATPAAAQALHRLDFLARAGEVLASSLDYESTLQHVAQLAVPELADLCVVDIVDDGVLRRVATAHVLPAKRALLEEVALRNPLPESPAPAGHALASRRTQLFEDFPPDLVDALTRDAEHARLVAAIGLRSYIAAPMIAHGDVVGVLSLGITESTRRYDRDDQLLAEELARRAALAIENARLYRSAQHEIEQRRRAEAELRLSEQRFRAIMEQSPLSTQRLAPDGSTLGVNRAFEALWGLGLAELDGYNVLQDPQLAETGLAPLMRRAFDGTPTYLPAIAYDRRISVPGAGDADDPDPVRWVSAFAYPVRDDEGAIREVVLVHDDVTEARRAERRLRESEDRLSRALAVGGMVVWDWDLATGHVECSVSACEVFGTDIGPREVFLQALHPDDVALMHEATARALEGDGMFGPIEYRLRPPGGGERWVQTSGTVEYGADGKPVRMLGVTVDTTARRLAEEVTRVFADAGEILGASLDYATTLEGLARVVVPRLADWFAVDLIDDRGELQRVAVYHPDPAHQAMGRELFERYPPRRGDGGEWRAIETREPVWVPDITPAMLRGSARNADHASLLLRLDLRSCILVPLLARGTVIGVLTLVHSDSGRHYAEGDVAIALDLARRAAAAIDNATLYHQLQHEHRRKDEFLATLAHELRNPLAPIRTGLALLESTDDAALAARTRAVMSRQLGHMVRLIDDLLDLARVTRGTIELKRHPVDVGTLVAGAVEASRPLLDAAGLDFAIDVPEPGRLLDVDDTRLSQVLTNLLNNAAKFTPTGGHVALRVRTAGDRLRLEVSDDGLGLAPAQVERIFEMFVRGRGSDAHGGLGIGLTLARRLVELHGGRLWAESDGPGRGSRFVAELPVVIEPSASAPASDDGGAARAQGRRVLAVDDNADALLMLEALLGLEGYEVRGAGDGESALALIDEFVPDIALLDIGLPGMSGYELAARLRADPRTARARLIALTGWGRDEDRARAHAVGFDAHLTKPVDPPVLLRLIAG</sequence>
<dbReference type="PROSITE" id="PS50109">
    <property type="entry name" value="HIS_KIN"/>
    <property type="match status" value="1"/>
</dbReference>
<dbReference type="Pfam" id="PF13185">
    <property type="entry name" value="GAF_2"/>
    <property type="match status" value="1"/>
</dbReference>
<accession>A0ABQ3CA56</accession>
<dbReference type="SMART" id="SM00448">
    <property type="entry name" value="REC"/>
    <property type="match status" value="1"/>
</dbReference>
<organism evidence="11 12">
    <name type="scientific">Cognatilysobacter xinjiangensis</name>
    <dbReference type="NCBI Taxonomy" id="546892"/>
    <lineage>
        <taxon>Bacteria</taxon>
        <taxon>Pseudomonadati</taxon>
        <taxon>Pseudomonadota</taxon>
        <taxon>Gammaproteobacteria</taxon>
        <taxon>Lysobacterales</taxon>
        <taxon>Lysobacteraceae</taxon>
        <taxon>Cognatilysobacter</taxon>
    </lineage>
</organism>
<evidence type="ECO:0000256" key="6">
    <source>
        <dbReference type="PROSITE-ProRule" id="PRU00169"/>
    </source>
</evidence>
<dbReference type="CDD" id="cd00082">
    <property type="entry name" value="HisKA"/>
    <property type="match status" value="1"/>
</dbReference>
<dbReference type="InterPro" id="IPR003594">
    <property type="entry name" value="HATPase_dom"/>
</dbReference>
<dbReference type="RefSeq" id="WP_189450526.1">
    <property type="nucleotide sequence ID" value="NZ_BMXY01000004.1"/>
</dbReference>
<dbReference type="InterPro" id="IPR013655">
    <property type="entry name" value="PAS_fold_3"/>
</dbReference>
<keyword evidence="7" id="KW-0175">Coiled coil</keyword>
<protein>
    <recommendedName>
        <fullName evidence="2">histidine kinase</fullName>
        <ecNumber evidence="2">2.7.13.3</ecNumber>
    </recommendedName>
</protein>
<comment type="catalytic activity">
    <reaction evidence="1">
        <text>ATP + protein L-histidine = ADP + protein N-phospho-L-histidine.</text>
        <dbReference type="EC" id="2.7.13.3"/>
    </reaction>
</comment>
<evidence type="ECO:0000256" key="1">
    <source>
        <dbReference type="ARBA" id="ARBA00000085"/>
    </source>
</evidence>
<dbReference type="InterPro" id="IPR000014">
    <property type="entry name" value="PAS"/>
</dbReference>
<evidence type="ECO:0000259" key="8">
    <source>
        <dbReference type="PROSITE" id="PS50109"/>
    </source>
</evidence>
<evidence type="ECO:0000256" key="4">
    <source>
        <dbReference type="ARBA" id="ARBA00022679"/>
    </source>
</evidence>
<dbReference type="Pfam" id="PF01590">
    <property type="entry name" value="GAF"/>
    <property type="match status" value="1"/>
</dbReference>
<dbReference type="InterPro" id="IPR036890">
    <property type="entry name" value="HATPase_C_sf"/>
</dbReference>
<dbReference type="InterPro" id="IPR011006">
    <property type="entry name" value="CheY-like_superfamily"/>
</dbReference>